<feature type="compositionally biased region" description="Basic and acidic residues" evidence="2">
    <location>
        <begin position="196"/>
        <end position="210"/>
    </location>
</feature>
<dbReference type="GO" id="GO:0005737">
    <property type="term" value="C:cytoplasm"/>
    <property type="evidence" value="ECO:0007669"/>
    <property type="project" value="TreeGrafter"/>
</dbReference>
<dbReference type="GO" id="GO:0019888">
    <property type="term" value="F:protein phosphatase regulator activity"/>
    <property type="evidence" value="ECO:0007669"/>
    <property type="project" value="InterPro"/>
</dbReference>
<comment type="similarity">
    <text evidence="1">Belongs to the PPP4R2 family.</text>
</comment>
<dbReference type="Proteomes" id="UP000314982">
    <property type="component" value="Unassembled WGS sequence"/>
</dbReference>
<accession>A0A4W5PN93</accession>
<feature type="compositionally biased region" description="Low complexity" evidence="2">
    <location>
        <begin position="358"/>
        <end position="401"/>
    </location>
</feature>
<dbReference type="AlphaFoldDB" id="A0A4W5PN93"/>
<dbReference type="GO" id="GO:0005634">
    <property type="term" value="C:nucleus"/>
    <property type="evidence" value="ECO:0007669"/>
    <property type="project" value="TreeGrafter"/>
</dbReference>
<organism evidence="3 4">
    <name type="scientific">Hucho hucho</name>
    <name type="common">huchen</name>
    <dbReference type="NCBI Taxonomy" id="62062"/>
    <lineage>
        <taxon>Eukaryota</taxon>
        <taxon>Metazoa</taxon>
        <taxon>Chordata</taxon>
        <taxon>Craniata</taxon>
        <taxon>Vertebrata</taxon>
        <taxon>Euteleostomi</taxon>
        <taxon>Actinopterygii</taxon>
        <taxon>Neopterygii</taxon>
        <taxon>Teleostei</taxon>
        <taxon>Protacanthopterygii</taxon>
        <taxon>Salmoniformes</taxon>
        <taxon>Salmonidae</taxon>
        <taxon>Salmoninae</taxon>
        <taxon>Hucho</taxon>
    </lineage>
</organism>
<feature type="compositionally biased region" description="Basic and acidic residues" evidence="2">
    <location>
        <begin position="283"/>
        <end position="298"/>
    </location>
</feature>
<evidence type="ECO:0000256" key="2">
    <source>
        <dbReference type="SAM" id="MobiDB-lite"/>
    </source>
</evidence>
<sequence>MEIDTLLEAFTDFEKKGKKDACPALDQLLSHVAKTGETMISWSQFKSYFLFKLEKVMDDFRTSTPDQRGPSNPNVEHIPFEEMKERILKIVAGYNGIPFTIQRLCELLTDPKRNYTRTDKFLRGVEKNVMVVSCVYPTSEKNGETSVNKMNGVMFPGNTSIYSERNINGPGTPRPLNRPKLLLSTSLATNGLPDSTDDKEPLTEQEEHVVSDSSVSESNATKSSLMKTKHPEEDATEAESHEVKRLKFDKDEDEVVDKEMSCPAPAQSSSDKPESSTDIVEEEKDKSADMLTTDDHEPSSTQTEEPFEEETAETSEREAESGPTNSLKSDRTMDQSEGQLAQSGKDLSLEEQGEGDCSDPVSSSSSNGEGAPSEEPVPSASPRSKAESSAEGAAAENSLESPETADEPMERD</sequence>
<reference evidence="3" key="2">
    <citation type="submission" date="2025-08" db="UniProtKB">
        <authorList>
            <consortium name="Ensembl"/>
        </authorList>
    </citation>
    <scope>IDENTIFICATION</scope>
</reference>
<dbReference type="Ensembl" id="ENSHHUT00000064288.1">
    <property type="protein sequence ID" value="ENSHHUP00000062189.1"/>
    <property type="gene ID" value="ENSHHUG00000036772.1"/>
</dbReference>
<dbReference type="GO" id="GO:0030289">
    <property type="term" value="C:protein phosphatase 4 complex"/>
    <property type="evidence" value="ECO:0007669"/>
    <property type="project" value="InterPro"/>
</dbReference>
<evidence type="ECO:0000313" key="3">
    <source>
        <dbReference type="Ensembl" id="ENSHHUP00000062189.1"/>
    </source>
</evidence>
<name>A0A4W5PN93_9TELE</name>
<proteinExistence type="inferred from homology"/>
<dbReference type="Pfam" id="PF09184">
    <property type="entry name" value="PPP4R2"/>
    <property type="match status" value="1"/>
</dbReference>
<evidence type="ECO:0000256" key="1">
    <source>
        <dbReference type="ARBA" id="ARBA00009207"/>
    </source>
</evidence>
<dbReference type="PANTHER" id="PTHR16487:SF0">
    <property type="entry name" value="PROTEIN PHOSPHATASE 4 REGULATORY SUBUNIT 2-RELATED"/>
    <property type="match status" value="1"/>
</dbReference>
<protein>
    <submittedName>
        <fullName evidence="3">Protein phosphatase 4, regulatory subunit 2a</fullName>
    </submittedName>
</protein>
<dbReference type="GeneTree" id="ENSGT00940000162859"/>
<reference evidence="4" key="1">
    <citation type="submission" date="2018-06" db="EMBL/GenBank/DDBJ databases">
        <title>Genome assembly of Danube salmon.</title>
        <authorList>
            <person name="Macqueen D.J."/>
            <person name="Gundappa M.K."/>
        </authorList>
    </citation>
    <scope>NUCLEOTIDE SEQUENCE [LARGE SCALE GENOMIC DNA]</scope>
</reference>
<dbReference type="InterPro" id="IPR015267">
    <property type="entry name" value="PPP4R2"/>
</dbReference>
<feature type="compositionally biased region" description="Acidic residues" evidence="2">
    <location>
        <begin position="403"/>
        <end position="412"/>
    </location>
</feature>
<evidence type="ECO:0000313" key="4">
    <source>
        <dbReference type="Proteomes" id="UP000314982"/>
    </source>
</evidence>
<keyword evidence="4" id="KW-1185">Reference proteome</keyword>
<feature type="region of interest" description="Disordered" evidence="2">
    <location>
        <begin position="187"/>
        <end position="412"/>
    </location>
</feature>
<feature type="compositionally biased region" description="Basic and acidic residues" evidence="2">
    <location>
        <begin position="229"/>
        <end position="250"/>
    </location>
</feature>
<dbReference type="PANTHER" id="PTHR16487">
    <property type="entry name" value="PPP4R2-RELATED PROTEIN"/>
    <property type="match status" value="1"/>
</dbReference>
<reference evidence="3" key="3">
    <citation type="submission" date="2025-09" db="UniProtKB">
        <authorList>
            <consortium name="Ensembl"/>
        </authorList>
    </citation>
    <scope>IDENTIFICATION</scope>
</reference>
<dbReference type="STRING" id="62062.ENSHHUP00000062189"/>